<evidence type="ECO:0000256" key="8">
    <source>
        <dbReference type="ARBA" id="ARBA00023186"/>
    </source>
</evidence>
<evidence type="ECO:0000256" key="7">
    <source>
        <dbReference type="ARBA" id="ARBA00023016"/>
    </source>
</evidence>
<dbReference type="Gene3D" id="1.10.287.110">
    <property type="entry name" value="DnaJ domain"/>
    <property type="match status" value="1"/>
</dbReference>
<dbReference type="SUPFAM" id="SSF49493">
    <property type="entry name" value="HSP40/DnaJ peptide-binding domain"/>
    <property type="match status" value="2"/>
</dbReference>
<dbReference type="PROSITE" id="PS51188">
    <property type="entry name" value="ZF_CR"/>
    <property type="match status" value="1"/>
</dbReference>
<dbReference type="GO" id="GO:0051082">
    <property type="term" value="F:unfolded protein binding"/>
    <property type="evidence" value="ECO:0007669"/>
    <property type="project" value="UniProtKB-UniRule"/>
</dbReference>
<dbReference type="Pfam" id="PF00226">
    <property type="entry name" value="DnaJ"/>
    <property type="match status" value="1"/>
</dbReference>
<dbReference type="SMART" id="SM00271">
    <property type="entry name" value="DnaJ"/>
    <property type="match status" value="1"/>
</dbReference>
<dbReference type="CDD" id="cd10747">
    <property type="entry name" value="DnaJ_C"/>
    <property type="match status" value="1"/>
</dbReference>
<organism evidence="13 14">
    <name type="scientific">Solobacterium moorei</name>
    <dbReference type="NCBI Taxonomy" id="102148"/>
    <lineage>
        <taxon>Bacteria</taxon>
        <taxon>Bacillati</taxon>
        <taxon>Bacillota</taxon>
        <taxon>Erysipelotrichia</taxon>
        <taxon>Erysipelotrichales</taxon>
        <taxon>Erysipelotrichaceae</taxon>
        <taxon>Solobacterium</taxon>
    </lineage>
</organism>
<feature type="binding site" evidence="9">
    <location>
        <position position="214"/>
    </location>
    <ligand>
        <name>Zn(2+)</name>
        <dbReference type="ChEBI" id="CHEBI:29105"/>
        <label>1</label>
    </ligand>
</feature>
<dbReference type="GO" id="GO:0009408">
    <property type="term" value="P:response to heat"/>
    <property type="evidence" value="ECO:0007669"/>
    <property type="project" value="InterPro"/>
</dbReference>
<keyword evidence="1 9" id="KW-0963">Cytoplasm</keyword>
<comment type="domain">
    <text evidence="9">The J domain is necessary and sufficient to stimulate DnaK ATPase activity. Zinc center 1 plays an important role in the autonomous, DnaK-independent chaperone activity of DnaJ. Zinc center 2 is essential for interaction with DnaK and for DnaJ activity.</text>
</comment>
<comment type="subunit">
    <text evidence="9">Homodimer.</text>
</comment>
<name>A0A412PBF0_9FIRM</name>
<dbReference type="InterPro" id="IPR002939">
    <property type="entry name" value="DnaJ_C"/>
</dbReference>
<dbReference type="SUPFAM" id="SSF46565">
    <property type="entry name" value="Chaperone J-domain"/>
    <property type="match status" value="1"/>
</dbReference>
<evidence type="ECO:0000256" key="2">
    <source>
        <dbReference type="ARBA" id="ARBA00022705"/>
    </source>
</evidence>
<feature type="binding site" evidence="9">
    <location>
        <position position="217"/>
    </location>
    <ligand>
        <name>Zn(2+)</name>
        <dbReference type="ChEBI" id="CHEBI:29105"/>
        <label>1</label>
    </ligand>
</feature>
<reference evidence="13 14" key="1">
    <citation type="submission" date="2018-08" db="EMBL/GenBank/DDBJ databases">
        <title>A genome reference for cultivated species of the human gut microbiota.</title>
        <authorList>
            <person name="Zou Y."/>
            <person name="Xue W."/>
            <person name="Luo G."/>
        </authorList>
    </citation>
    <scope>NUCLEOTIDE SEQUENCE [LARGE SCALE GENOMIC DNA]</scope>
    <source>
        <strain evidence="13 14">AF18-46</strain>
    </source>
</reference>
<dbReference type="PANTHER" id="PTHR43096:SF48">
    <property type="entry name" value="CHAPERONE PROTEIN DNAJ"/>
    <property type="match status" value="1"/>
</dbReference>
<dbReference type="FunFam" id="2.60.260.20:FF:000005">
    <property type="entry name" value="Chaperone protein dnaJ 1, mitochondrial"/>
    <property type="match status" value="1"/>
</dbReference>
<dbReference type="GO" id="GO:0005524">
    <property type="term" value="F:ATP binding"/>
    <property type="evidence" value="ECO:0007669"/>
    <property type="project" value="InterPro"/>
</dbReference>
<comment type="cofactor">
    <cofactor evidence="9">
        <name>Zn(2+)</name>
        <dbReference type="ChEBI" id="CHEBI:29105"/>
    </cofactor>
    <text evidence="9">Binds 2 Zn(2+) ions per monomer.</text>
</comment>
<dbReference type="InterPro" id="IPR001305">
    <property type="entry name" value="HSP_DnaJ_Cys-rich_dom"/>
</dbReference>
<feature type="binding site" evidence="9">
    <location>
        <position position="174"/>
    </location>
    <ligand>
        <name>Zn(2+)</name>
        <dbReference type="ChEBI" id="CHEBI:29105"/>
        <label>2</label>
    </ligand>
</feature>
<evidence type="ECO:0000256" key="5">
    <source>
        <dbReference type="ARBA" id="ARBA00022771"/>
    </source>
</evidence>
<dbReference type="GO" id="GO:0006260">
    <property type="term" value="P:DNA replication"/>
    <property type="evidence" value="ECO:0007669"/>
    <property type="project" value="UniProtKB-KW"/>
</dbReference>
<dbReference type="SUPFAM" id="SSF57938">
    <property type="entry name" value="DnaJ/Hsp40 cysteine-rich domain"/>
    <property type="match status" value="1"/>
</dbReference>
<comment type="subcellular location">
    <subcellularLocation>
        <location evidence="9">Cytoplasm</location>
    </subcellularLocation>
</comment>
<keyword evidence="4 9" id="KW-0677">Repeat</keyword>
<dbReference type="PRINTS" id="PR00625">
    <property type="entry name" value="JDOMAIN"/>
</dbReference>
<dbReference type="Gene3D" id="2.60.260.20">
    <property type="entry name" value="Urease metallochaperone UreE, N-terminal domain"/>
    <property type="match status" value="2"/>
</dbReference>
<comment type="similarity">
    <text evidence="9">Belongs to the DnaJ family.</text>
</comment>
<dbReference type="GO" id="GO:0031072">
    <property type="term" value="F:heat shock protein binding"/>
    <property type="evidence" value="ECO:0007669"/>
    <property type="project" value="InterPro"/>
</dbReference>
<evidence type="ECO:0000256" key="3">
    <source>
        <dbReference type="ARBA" id="ARBA00022723"/>
    </source>
</evidence>
<evidence type="ECO:0000259" key="12">
    <source>
        <dbReference type="PROSITE" id="PS51188"/>
    </source>
</evidence>
<dbReference type="PANTHER" id="PTHR43096">
    <property type="entry name" value="DNAJ HOMOLOG 1, MITOCHONDRIAL-RELATED"/>
    <property type="match status" value="1"/>
</dbReference>
<keyword evidence="2 9" id="KW-0235">DNA replication</keyword>
<comment type="function">
    <text evidence="9">Participates actively in the response to hyperosmotic and heat shock by preventing the aggregation of stress-denatured proteins and by disaggregating proteins, also in an autonomous, DnaK-independent fashion. Unfolded proteins bind initially to DnaJ; upon interaction with the DnaJ-bound protein, DnaK hydrolyzes its bound ATP, resulting in the formation of a stable complex. GrpE releases ADP from DnaK; ATP binding to DnaK triggers the release of the substrate protein, thus completing the reaction cycle. Several rounds of ATP-dependent interactions between DnaJ, DnaK and GrpE are required for fully efficient folding. Also involved, together with DnaK and GrpE, in the DNA replication of plasmids through activation of initiation proteins.</text>
</comment>
<feature type="repeat" description="CXXCXGXG motif" evidence="9">
    <location>
        <begin position="174"/>
        <end position="181"/>
    </location>
</feature>
<dbReference type="GO" id="GO:0005737">
    <property type="term" value="C:cytoplasm"/>
    <property type="evidence" value="ECO:0007669"/>
    <property type="project" value="UniProtKB-SubCell"/>
</dbReference>
<dbReference type="PROSITE" id="PS50076">
    <property type="entry name" value="DNAJ_2"/>
    <property type="match status" value="1"/>
</dbReference>
<dbReference type="InterPro" id="IPR008971">
    <property type="entry name" value="HSP40/DnaJ_pept-bd"/>
</dbReference>
<dbReference type="NCBIfam" id="TIGR02349">
    <property type="entry name" value="DnaJ_bact"/>
    <property type="match status" value="1"/>
</dbReference>
<dbReference type="AlphaFoldDB" id="A0A412PBF0"/>
<dbReference type="Pfam" id="PF00684">
    <property type="entry name" value="DnaJ_CXXCXGXG"/>
    <property type="match status" value="1"/>
</dbReference>
<feature type="domain" description="J" evidence="11">
    <location>
        <begin position="6"/>
        <end position="70"/>
    </location>
</feature>
<dbReference type="InterPro" id="IPR012724">
    <property type="entry name" value="DnaJ"/>
</dbReference>
<feature type="binding site" evidence="9">
    <location>
        <position position="200"/>
    </location>
    <ligand>
        <name>Zn(2+)</name>
        <dbReference type="ChEBI" id="CHEBI:29105"/>
        <label>2</label>
    </ligand>
</feature>
<feature type="binding site" evidence="9">
    <location>
        <position position="203"/>
    </location>
    <ligand>
        <name>Zn(2+)</name>
        <dbReference type="ChEBI" id="CHEBI:29105"/>
        <label>2</label>
    </ligand>
</feature>
<dbReference type="FunFam" id="1.10.287.110:FF:000031">
    <property type="entry name" value="Molecular chaperone DnaJ"/>
    <property type="match status" value="1"/>
</dbReference>
<evidence type="ECO:0000313" key="14">
    <source>
        <dbReference type="Proteomes" id="UP000284731"/>
    </source>
</evidence>
<feature type="repeat" description="CXXCXGXG motif" evidence="9">
    <location>
        <begin position="214"/>
        <end position="221"/>
    </location>
</feature>
<keyword evidence="8 9" id="KW-0143">Chaperone</keyword>
<dbReference type="HAMAP" id="MF_01152">
    <property type="entry name" value="DnaJ"/>
    <property type="match status" value="1"/>
</dbReference>
<feature type="binding site" evidence="9">
    <location>
        <position position="157"/>
    </location>
    <ligand>
        <name>Zn(2+)</name>
        <dbReference type="ChEBI" id="CHEBI:29105"/>
        <label>1</label>
    </ligand>
</feature>
<evidence type="ECO:0000256" key="10">
    <source>
        <dbReference type="PROSITE-ProRule" id="PRU00546"/>
    </source>
</evidence>
<dbReference type="InterPro" id="IPR018253">
    <property type="entry name" value="DnaJ_domain_CS"/>
</dbReference>
<dbReference type="Gene3D" id="6.20.20.10">
    <property type="match status" value="2"/>
</dbReference>
<gene>
    <name evidence="9 13" type="primary">dnaJ</name>
    <name evidence="13" type="ORF">DWX20_08670</name>
</gene>
<evidence type="ECO:0000256" key="1">
    <source>
        <dbReference type="ARBA" id="ARBA00022490"/>
    </source>
</evidence>
<dbReference type="EMBL" id="QRWX01000004">
    <property type="protein sequence ID" value="RGT54231.1"/>
    <property type="molecule type" value="Genomic_DNA"/>
</dbReference>
<dbReference type="InterPro" id="IPR036869">
    <property type="entry name" value="J_dom_sf"/>
</dbReference>
<dbReference type="GO" id="GO:0008270">
    <property type="term" value="F:zinc ion binding"/>
    <property type="evidence" value="ECO:0007669"/>
    <property type="project" value="UniProtKB-UniRule"/>
</dbReference>
<feature type="binding site" evidence="9">
    <location>
        <position position="160"/>
    </location>
    <ligand>
        <name>Zn(2+)</name>
        <dbReference type="ChEBI" id="CHEBI:29105"/>
        <label>1</label>
    </ligand>
</feature>
<dbReference type="InterPro" id="IPR001623">
    <property type="entry name" value="DnaJ_domain"/>
</dbReference>
<evidence type="ECO:0000259" key="11">
    <source>
        <dbReference type="PROSITE" id="PS50076"/>
    </source>
</evidence>
<dbReference type="GO" id="GO:0042026">
    <property type="term" value="P:protein refolding"/>
    <property type="evidence" value="ECO:0007669"/>
    <property type="project" value="TreeGrafter"/>
</dbReference>
<sequence length="382" mass="41310">MAEKRDYYEVLGISKGASDAEIKKAYRSLAKKYHPDVNKEAGAEAKFKEINEAYEVLSDPQKRQTYDQFGFAGMNGSQAGGGFGGFGGGFNAGGFDDLNDIFSSFFGGGMGGFSTGSRRSSNGPRKGEDRYMRMNISFMDACFGKTETISLTVEEQCDKCHGTGAASPSDIETCPTCHGAGSVVTQQRTAFGVFQSQGICPDCRGTGKKIRKACPKCGGTGYEKKRISVDVKIPAGIQTGQQLRVSGKGERGYNGGPNGDLYLEINVLPHESFERDGKDIYLDIPVSAVDATLGVSVDVPTIHGDVTMKIPAGTQDGTRMRLKGKGTADLHGGRDGDQIVTVRVTVERSLSRKERELYEQLQELQNSSKGETAWEKFKKKFI</sequence>
<evidence type="ECO:0000313" key="13">
    <source>
        <dbReference type="EMBL" id="RGT54231.1"/>
    </source>
</evidence>
<protein>
    <recommendedName>
        <fullName evidence="9">Chaperone protein DnaJ</fullName>
    </recommendedName>
</protein>
<accession>A0A412PBF0</accession>
<feature type="binding site" evidence="9">
    <location>
        <position position="177"/>
    </location>
    <ligand>
        <name>Zn(2+)</name>
        <dbReference type="ChEBI" id="CHEBI:29105"/>
        <label>2</label>
    </ligand>
</feature>
<dbReference type="RefSeq" id="WP_118765218.1">
    <property type="nucleotide sequence ID" value="NZ_CABJCF010000004.1"/>
</dbReference>
<feature type="repeat" description="CXXCXGXG motif" evidence="9">
    <location>
        <begin position="157"/>
        <end position="164"/>
    </location>
</feature>
<feature type="domain" description="CR-type" evidence="12">
    <location>
        <begin position="144"/>
        <end position="226"/>
    </location>
</feature>
<keyword evidence="7 9" id="KW-0346">Stress response</keyword>
<proteinExistence type="inferred from homology"/>
<dbReference type="Pfam" id="PF01556">
    <property type="entry name" value="DnaJ_C"/>
    <property type="match status" value="1"/>
</dbReference>
<evidence type="ECO:0000256" key="4">
    <source>
        <dbReference type="ARBA" id="ARBA00022737"/>
    </source>
</evidence>
<dbReference type="NCBIfam" id="NF008035">
    <property type="entry name" value="PRK10767.1"/>
    <property type="match status" value="1"/>
</dbReference>
<dbReference type="Proteomes" id="UP000284731">
    <property type="component" value="Unassembled WGS sequence"/>
</dbReference>
<feature type="zinc finger region" description="CR-type" evidence="10">
    <location>
        <begin position="144"/>
        <end position="226"/>
    </location>
</feature>
<evidence type="ECO:0000256" key="6">
    <source>
        <dbReference type="ARBA" id="ARBA00022833"/>
    </source>
</evidence>
<keyword evidence="3 9" id="KW-0479">Metal-binding</keyword>
<dbReference type="CDD" id="cd06257">
    <property type="entry name" value="DnaJ"/>
    <property type="match status" value="1"/>
</dbReference>
<dbReference type="InterPro" id="IPR036410">
    <property type="entry name" value="HSP_DnaJ_Cys-rich_dom_sf"/>
</dbReference>
<dbReference type="PROSITE" id="PS00636">
    <property type="entry name" value="DNAJ_1"/>
    <property type="match status" value="1"/>
</dbReference>
<comment type="caution">
    <text evidence="13">The sequence shown here is derived from an EMBL/GenBank/DDBJ whole genome shotgun (WGS) entry which is preliminary data.</text>
</comment>
<evidence type="ECO:0000256" key="9">
    <source>
        <dbReference type="HAMAP-Rule" id="MF_01152"/>
    </source>
</evidence>
<keyword evidence="6 9" id="KW-0862">Zinc</keyword>
<keyword evidence="5 9" id="KW-0863">Zinc-finger</keyword>
<feature type="repeat" description="CXXCXGXG motif" evidence="9">
    <location>
        <begin position="200"/>
        <end position="207"/>
    </location>
</feature>